<dbReference type="NCBIfam" id="NF035939">
    <property type="entry name" value="TIM_EboE"/>
    <property type="match status" value="1"/>
</dbReference>
<evidence type="ECO:0000313" key="2">
    <source>
        <dbReference type="Proteomes" id="UP001374893"/>
    </source>
</evidence>
<dbReference type="Gene3D" id="3.20.20.150">
    <property type="entry name" value="Divalent-metal-dependent TIM barrel enzymes"/>
    <property type="match status" value="1"/>
</dbReference>
<name>A0ABM7RB94_9BACT</name>
<dbReference type="EMBL" id="AP024702">
    <property type="protein sequence ID" value="BCX48816.1"/>
    <property type="molecule type" value="Genomic_DNA"/>
</dbReference>
<dbReference type="RefSeq" id="WP_338685178.1">
    <property type="nucleotide sequence ID" value="NZ_AP024702.1"/>
</dbReference>
<proteinExistence type="predicted"/>
<protein>
    <submittedName>
        <fullName evidence="1">Metabolite traffic protein EboE</fullName>
    </submittedName>
</protein>
<sequence>MKFPCGHLAYCTNIHPAESWEETLGALTLHTLRVRDLVAADGNPFAIGLRLSARAAAELLQGDRLARFKDWLAEENAYVFTINGFPYGDFHGTRVKEKVYQPDWTSPARVEYTKELFTIISELAPKSAGGSVSTLPGSFKAFGADESVIRENLIELADFIDALSEVSGTDLHLGLEPEPLGHFENTEETLRFFDRLLDDAQDHEKVKRRIGINYDCCHFALEYEDTRSSLEVLRREGLRISKIHLSAALALDPRGYAAIDTAARFDEPTYLHQVIERHPDGRILRYTDLPDAIAAYGPDNDAEQWRVHFHIPLDHDPEEPLKSTRVQASDTLKLCLDDPEMCTHFEIETYTWGVLPPEMQRPVEEQIAGEYRWVRERTGD</sequence>
<evidence type="ECO:0000313" key="1">
    <source>
        <dbReference type="EMBL" id="BCX48816.1"/>
    </source>
</evidence>
<organism evidence="1 2">
    <name type="scientific">Haloferula helveola</name>
    <dbReference type="NCBI Taxonomy" id="490095"/>
    <lineage>
        <taxon>Bacteria</taxon>
        <taxon>Pseudomonadati</taxon>
        <taxon>Verrucomicrobiota</taxon>
        <taxon>Verrucomicrobiia</taxon>
        <taxon>Verrucomicrobiales</taxon>
        <taxon>Verrucomicrobiaceae</taxon>
        <taxon>Haloferula</taxon>
    </lineage>
</organism>
<gene>
    <name evidence="1" type="ORF">HAHE_27240</name>
</gene>
<reference evidence="1 2" key="1">
    <citation type="submission" date="2021-06" db="EMBL/GenBank/DDBJ databases">
        <title>Complete genome of Haloferula helveola possessing various polysaccharide degrading enzymes.</title>
        <authorList>
            <person name="Takami H."/>
            <person name="Huang C."/>
            <person name="Hamasaki K."/>
        </authorList>
    </citation>
    <scope>NUCLEOTIDE SEQUENCE [LARGE SCALE GENOMIC DNA]</scope>
    <source>
        <strain evidence="1 2">CN-1</strain>
    </source>
</reference>
<accession>A0ABM7RB94</accession>
<dbReference type="Proteomes" id="UP001374893">
    <property type="component" value="Chromosome"/>
</dbReference>
<keyword evidence="2" id="KW-1185">Reference proteome</keyword>
<dbReference type="InterPro" id="IPR036237">
    <property type="entry name" value="Xyl_isomerase-like_sf"/>
</dbReference>
<dbReference type="SUPFAM" id="SSF51658">
    <property type="entry name" value="Xylose isomerase-like"/>
    <property type="match status" value="1"/>
</dbReference>